<comment type="caution">
    <text evidence="2">The sequence shown here is derived from an EMBL/GenBank/DDBJ whole genome shotgun (WGS) entry which is preliminary data.</text>
</comment>
<sequence length="102" mass="11125">MDIMSSLKLESPGGVLRGVARRARDKRLEMNLTQVGLAERSGVSLGTLKLFERSGVISLASLIKIAFALDSETGFAGLFPAREPITIEDVIEKPKRARGRRT</sequence>
<evidence type="ECO:0000313" key="2">
    <source>
        <dbReference type="EMBL" id="TCT01894.1"/>
    </source>
</evidence>
<gene>
    <name evidence="2" type="ORF">EDC64_11693</name>
</gene>
<dbReference type="Proteomes" id="UP000294664">
    <property type="component" value="Unassembled WGS sequence"/>
</dbReference>
<dbReference type="AlphaFoldDB" id="A0A4R3LNF0"/>
<evidence type="ECO:0000313" key="3">
    <source>
        <dbReference type="Proteomes" id="UP000294664"/>
    </source>
</evidence>
<dbReference type="CDD" id="cd00093">
    <property type="entry name" value="HTH_XRE"/>
    <property type="match status" value="1"/>
</dbReference>
<dbReference type="SMART" id="SM00530">
    <property type="entry name" value="HTH_XRE"/>
    <property type="match status" value="1"/>
</dbReference>
<dbReference type="EMBL" id="SMAI01000016">
    <property type="protein sequence ID" value="TCT01894.1"/>
    <property type="molecule type" value="Genomic_DNA"/>
</dbReference>
<protein>
    <submittedName>
        <fullName evidence="2">Helix-turn-helix protein</fullName>
    </submittedName>
</protein>
<organism evidence="2 3">
    <name type="scientific">Aquabacter spiritensis</name>
    <dbReference type="NCBI Taxonomy" id="933073"/>
    <lineage>
        <taxon>Bacteria</taxon>
        <taxon>Pseudomonadati</taxon>
        <taxon>Pseudomonadota</taxon>
        <taxon>Alphaproteobacteria</taxon>
        <taxon>Hyphomicrobiales</taxon>
        <taxon>Xanthobacteraceae</taxon>
        <taxon>Aquabacter</taxon>
    </lineage>
</organism>
<dbReference type="InterPro" id="IPR001387">
    <property type="entry name" value="Cro/C1-type_HTH"/>
</dbReference>
<dbReference type="Pfam" id="PF01381">
    <property type="entry name" value="HTH_3"/>
    <property type="match status" value="1"/>
</dbReference>
<keyword evidence="3" id="KW-1185">Reference proteome</keyword>
<dbReference type="Gene3D" id="1.10.260.40">
    <property type="entry name" value="lambda repressor-like DNA-binding domains"/>
    <property type="match status" value="1"/>
</dbReference>
<feature type="domain" description="HTH cro/C1-type" evidence="1">
    <location>
        <begin position="24"/>
        <end position="76"/>
    </location>
</feature>
<dbReference type="GO" id="GO:0003677">
    <property type="term" value="F:DNA binding"/>
    <property type="evidence" value="ECO:0007669"/>
    <property type="project" value="InterPro"/>
</dbReference>
<evidence type="ECO:0000259" key="1">
    <source>
        <dbReference type="PROSITE" id="PS50943"/>
    </source>
</evidence>
<dbReference type="InterPro" id="IPR010982">
    <property type="entry name" value="Lambda_DNA-bd_dom_sf"/>
</dbReference>
<reference evidence="2 3" key="1">
    <citation type="submission" date="2019-03" db="EMBL/GenBank/DDBJ databases">
        <title>Genomic Encyclopedia of Type Strains, Phase IV (KMG-IV): sequencing the most valuable type-strain genomes for metagenomic binning, comparative biology and taxonomic classification.</title>
        <authorList>
            <person name="Goeker M."/>
        </authorList>
    </citation>
    <scope>NUCLEOTIDE SEQUENCE [LARGE SCALE GENOMIC DNA]</scope>
    <source>
        <strain evidence="2 3">DSM 9035</strain>
    </source>
</reference>
<proteinExistence type="predicted"/>
<dbReference type="RefSeq" id="WP_245504813.1">
    <property type="nucleotide sequence ID" value="NZ_SMAI01000016.1"/>
</dbReference>
<accession>A0A4R3LNF0</accession>
<dbReference type="SUPFAM" id="SSF47413">
    <property type="entry name" value="lambda repressor-like DNA-binding domains"/>
    <property type="match status" value="1"/>
</dbReference>
<name>A0A4R3LNF0_9HYPH</name>
<dbReference type="PROSITE" id="PS50943">
    <property type="entry name" value="HTH_CROC1"/>
    <property type="match status" value="1"/>
</dbReference>